<proteinExistence type="predicted"/>
<dbReference type="PANTHER" id="PTHR31126:SF1">
    <property type="entry name" value="TYROSINE SPECIFIC PROTEIN PHOSPHATASES DOMAIN-CONTAINING PROTEIN"/>
    <property type="match status" value="1"/>
</dbReference>
<dbReference type="eggNOG" id="ENOG502S0PE">
    <property type="taxonomic scope" value="Eukaryota"/>
</dbReference>
<dbReference type="OrthoDB" id="449382at2759"/>
<dbReference type="InterPro" id="IPR016130">
    <property type="entry name" value="Tyr_Pase_AS"/>
</dbReference>
<feature type="domain" description="Tyrosine specific protein phosphatases" evidence="2">
    <location>
        <begin position="203"/>
        <end position="284"/>
    </location>
</feature>
<keyword evidence="4" id="KW-1185">Reference proteome</keyword>
<dbReference type="AlphaFoldDB" id="W9YFN0"/>
<dbReference type="GeneID" id="19159321"/>
<evidence type="ECO:0000259" key="2">
    <source>
        <dbReference type="PROSITE" id="PS50056"/>
    </source>
</evidence>
<evidence type="ECO:0000256" key="1">
    <source>
        <dbReference type="SAM" id="MobiDB-lite"/>
    </source>
</evidence>
<dbReference type="EMBL" id="AMWN01000003">
    <property type="protein sequence ID" value="EXJ91328.1"/>
    <property type="molecule type" value="Genomic_DNA"/>
</dbReference>
<dbReference type="STRING" id="1182541.W9YFN0"/>
<dbReference type="InterPro" id="IPR026893">
    <property type="entry name" value="Tyr/Ser_Pase_IphP-type"/>
</dbReference>
<feature type="region of interest" description="Disordered" evidence="1">
    <location>
        <begin position="1"/>
        <end position="41"/>
    </location>
</feature>
<sequence length="401" mass="44440">MDGKFLSPFIHRRPDGQPLTEAEVEAEEARRKADRQATPEPKNFAVAFPENLPTPPFLHVEGVPNFRELGGYICQPPSTADVSQQSPTYALRRGLLFRCAHPTHLTPKGAEYLTKKLDIHDMYDLRSAPEINRLAATVAHSAKGVYPLADPNTGCIDHCPGLKRHFTPVYQSEDYGPVALATKLAWYTTVHMHDEEVGYAYSEGFVKAYRDIAVHGATQAYRLMFRHLLENPSQPLIFHCTAGKDRTGVFAALVLKLIGVDEETICWEYALTEPGLGDWRNQFIDRMTQTGLGSGGGSNSPDRPEKIYIGSESKDGKDRPGMTREEAALICGSRAGNIRAFLKTVVDAEFGGVERYLVEKCGFSPDEVQRLRDNLIAEVPEDQVVVPCPIDGWSPEHGCSD</sequence>
<dbReference type="GO" id="GO:0004721">
    <property type="term" value="F:phosphoprotein phosphatase activity"/>
    <property type="evidence" value="ECO:0007669"/>
    <property type="project" value="InterPro"/>
</dbReference>
<dbReference type="Proteomes" id="UP000019484">
    <property type="component" value="Unassembled WGS sequence"/>
</dbReference>
<dbReference type="Pfam" id="PF13350">
    <property type="entry name" value="Y_phosphatase3"/>
    <property type="match status" value="1"/>
</dbReference>
<dbReference type="InterPro" id="IPR000387">
    <property type="entry name" value="Tyr_Pase_dom"/>
</dbReference>
<gene>
    <name evidence="3" type="ORF">A1O1_04440</name>
</gene>
<dbReference type="InterPro" id="IPR029021">
    <property type="entry name" value="Prot-tyrosine_phosphatase-like"/>
</dbReference>
<dbReference type="PROSITE" id="PS50056">
    <property type="entry name" value="TYR_PHOSPHATASE_2"/>
    <property type="match status" value="1"/>
</dbReference>
<dbReference type="PROSITE" id="PS00383">
    <property type="entry name" value="TYR_PHOSPHATASE_1"/>
    <property type="match status" value="1"/>
</dbReference>
<accession>W9YFN0</accession>
<reference evidence="3 4" key="1">
    <citation type="submission" date="2013-03" db="EMBL/GenBank/DDBJ databases">
        <title>The Genome Sequence of Capronia coronata CBS 617.96.</title>
        <authorList>
            <consortium name="The Broad Institute Genomics Platform"/>
            <person name="Cuomo C."/>
            <person name="de Hoog S."/>
            <person name="Gorbushina A."/>
            <person name="Walker B."/>
            <person name="Young S.K."/>
            <person name="Zeng Q."/>
            <person name="Gargeya S."/>
            <person name="Fitzgerald M."/>
            <person name="Haas B."/>
            <person name="Abouelleil A."/>
            <person name="Allen A.W."/>
            <person name="Alvarado L."/>
            <person name="Arachchi H.M."/>
            <person name="Berlin A.M."/>
            <person name="Chapman S.B."/>
            <person name="Gainer-Dewar J."/>
            <person name="Goldberg J."/>
            <person name="Griggs A."/>
            <person name="Gujja S."/>
            <person name="Hansen M."/>
            <person name="Howarth C."/>
            <person name="Imamovic A."/>
            <person name="Ireland A."/>
            <person name="Larimer J."/>
            <person name="McCowan C."/>
            <person name="Murphy C."/>
            <person name="Pearson M."/>
            <person name="Poon T.W."/>
            <person name="Priest M."/>
            <person name="Roberts A."/>
            <person name="Saif S."/>
            <person name="Shea T."/>
            <person name="Sisk P."/>
            <person name="Sykes S."/>
            <person name="Wortman J."/>
            <person name="Nusbaum C."/>
            <person name="Birren B."/>
        </authorList>
    </citation>
    <scope>NUCLEOTIDE SEQUENCE [LARGE SCALE GENOMIC DNA]</scope>
    <source>
        <strain evidence="3 4">CBS 617.96</strain>
    </source>
</reference>
<name>W9YFN0_9EURO</name>
<evidence type="ECO:0000313" key="3">
    <source>
        <dbReference type="EMBL" id="EXJ91328.1"/>
    </source>
</evidence>
<evidence type="ECO:0000313" key="4">
    <source>
        <dbReference type="Proteomes" id="UP000019484"/>
    </source>
</evidence>
<dbReference type="RefSeq" id="XP_007723522.1">
    <property type="nucleotide sequence ID" value="XM_007725332.1"/>
</dbReference>
<comment type="caution">
    <text evidence="3">The sequence shown here is derived from an EMBL/GenBank/DDBJ whole genome shotgun (WGS) entry which is preliminary data.</text>
</comment>
<organism evidence="3 4">
    <name type="scientific">Capronia coronata CBS 617.96</name>
    <dbReference type="NCBI Taxonomy" id="1182541"/>
    <lineage>
        <taxon>Eukaryota</taxon>
        <taxon>Fungi</taxon>
        <taxon>Dikarya</taxon>
        <taxon>Ascomycota</taxon>
        <taxon>Pezizomycotina</taxon>
        <taxon>Eurotiomycetes</taxon>
        <taxon>Chaetothyriomycetidae</taxon>
        <taxon>Chaetothyriales</taxon>
        <taxon>Herpotrichiellaceae</taxon>
        <taxon>Capronia</taxon>
    </lineage>
</organism>
<dbReference type="Gene3D" id="3.90.190.10">
    <property type="entry name" value="Protein tyrosine phosphatase superfamily"/>
    <property type="match status" value="1"/>
</dbReference>
<dbReference type="HOGENOM" id="CLU_057546_1_3_1"/>
<feature type="compositionally biased region" description="Basic and acidic residues" evidence="1">
    <location>
        <begin position="27"/>
        <end position="37"/>
    </location>
</feature>
<dbReference type="PANTHER" id="PTHR31126">
    <property type="entry name" value="TYROSINE-PROTEIN PHOSPHATASE"/>
    <property type="match status" value="1"/>
</dbReference>
<protein>
    <recommendedName>
        <fullName evidence="2">Tyrosine specific protein phosphatases domain-containing protein</fullName>
    </recommendedName>
</protein>
<dbReference type="SUPFAM" id="SSF52799">
    <property type="entry name" value="(Phosphotyrosine protein) phosphatases II"/>
    <property type="match status" value="1"/>
</dbReference>